<gene>
    <name evidence="15" type="ORF">OLC1_LOCUS20902</name>
</gene>
<evidence type="ECO:0000256" key="10">
    <source>
        <dbReference type="ARBA" id="ARBA00023136"/>
    </source>
</evidence>
<dbReference type="GO" id="GO:0005506">
    <property type="term" value="F:iron ion binding"/>
    <property type="evidence" value="ECO:0007669"/>
    <property type="project" value="InterPro"/>
</dbReference>
<evidence type="ECO:0000256" key="1">
    <source>
        <dbReference type="ARBA" id="ARBA00004370"/>
    </source>
</evidence>
<evidence type="ECO:0000256" key="7">
    <source>
        <dbReference type="ARBA" id="ARBA00023002"/>
    </source>
</evidence>
<evidence type="ECO:0000313" key="16">
    <source>
        <dbReference type="Proteomes" id="UP001161247"/>
    </source>
</evidence>
<dbReference type="EMBL" id="OX459124">
    <property type="protein sequence ID" value="CAI9114036.1"/>
    <property type="molecule type" value="Genomic_DNA"/>
</dbReference>
<keyword evidence="8 11" id="KW-0408">Iron</keyword>
<keyword evidence="7 12" id="KW-0560">Oxidoreductase</keyword>
<keyword evidence="16" id="KW-1185">Reference proteome</keyword>
<evidence type="ECO:0000256" key="5">
    <source>
        <dbReference type="ARBA" id="ARBA00022723"/>
    </source>
</evidence>
<dbReference type="InterPro" id="IPR050665">
    <property type="entry name" value="Cytochrome_P450_Monooxygen"/>
</dbReference>
<evidence type="ECO:0000256" key="4">
    <source>
        <dbReference type="ARBA" id="ARBA00022692"/>
    </source>
</evidence>
<reference evidence="15" key="1">
    <citation type="submission" date="2023-03" db="EMBL/GenBank/DDBJ databases">
        <authorList>
            <person name="Julca I."/>
        </authorList>
    </citation>
    <scope>NUCLEOTIDE SEQUENCE</scope>
</reference>
<dbReference type="GO" id="GO:0016020">
    <property type="term" value="C:membrane"/>
    <property type="evidence" value="ECO:0007669"/>
    <property type="project" value="UniProtKB-SubCell"/>
</dbReference>
<dbReference type="PANTHER" id="PTHR24282">
    <property type="entry name" value="CYTOCHROME P450 FAMILY MEMBER"/>
    <property type="match status" value="1"/>
</dbReference>
<evidence type="ECO:0000256" key="14">
    <source>
        <dbReference type="SAM" id="Phobius"/>
    </source>
</evidence>
<keyword evidence="10 14" id="KW-0472">Membrane</keyword>
<evidence type="ECO:0000256" key="9">
    <source>
        <dbReference type="ARBA" id="ARBA00023033"/>
    </source>
</evidence>
<dbReference type="PANTHER" id="PTHR24282:SF63">
    <property type="entry name" value="CYTOCHROME P450 734A1-LIKE"/>
    <property type="match status" value="1"/>
</dbReference>
<keyword evidence="3 11" id="KW-0349">Heme</keyword>
<dbReference type="PROSITE" id="PS00086">
    <property type="entry name" value="CYTOCHROME_P450"/>
    <property type="match status" value="1"/>
</dbReference>
<dbReference type="PRINTS" id="PR00385">
    <property type="entry name" value="P450"/>
</dbReference>
<dbReference type="InterPro" id="IPR001128">
    <property type="entry name" value="Cyt_P450"/>
</dbReference>
<dbReference type="InterPro" id="IPR017972">
    <property type="entry name" value="Cyt_P450_CS"/>
</dbReference>
<evidence type="ECO:0000256" key="13">
    <source>
        <dbReference type="SAM" id="MobiDB-lite"/>
    </source>
</evidence>
<proteinExistence type="inferred from homology"/>
<dbReference type="GO" id="GO:0004497">
    <property type="term" value="F:monooxygenase activity"/>
    <property type="evidence" value="ECO:0007669"/>
    <property type="project" value="UniProtKB-KW"/>
</dbReference>
<evidence type="ECO:0000256" key="3">
    <source>
        <dbReference type="ARBA" id="ARBA00022617"/>
    </source>
</evidence>
<protein>
    <submittedName>
        <fullName evidence="15">OLC1v1014656C2</fullName>
    </submittedName>
</protein>
<dbReference type="Pfam" id="PF00067">
    <property type="entry name" value="p450"/>
    <property type="match status" value="1"/>
</dbReference>
<keyword evidence="6 14" id="KW-1133">Transmembrane helix</keyword>
<comment type="subcellular location">
    <subcellularLocation>
        <location evidence="1">Membrane</location>
    </subcellularLocation>
</comment>
<name>A0AAV1E1G0_OLDCO</name>
<dbReference type="AlphaFoldDB" id="A0AAV1E1G0"/>
<dbReference type="Gene3D" id="1.10.630.10">
    <property type="entry name" value="Cytochrome P450"/>
    <property type="match status" value="1"/>
</dbReference>
<dbReference type="GO" id="GO:0009753">
    <property type="term" value="P:response to jasmonic acid"/>
    <property type="evidence" value="ECO:0007669"/>
    <property type="project" value="UniProtKB-ARBA"/>
</dbReference>
<dbReference type="GO" id="GO:0009820">
    <property type="term" value="P:alkaloid metabolic process"/>
    <property type="evidence" value="ECO:0007669"/>
    <property type="project" value="UniProtKB-ARBA"/>
</dbReference>
<dbReference type="InterPro" id="IPR036396">
    <property type="entry name" value="Cyt_P450_sf"/>
</dbReference>
<organism evidence="15 16">
    <name type="scientific">Oldenlandia corymbosa var. corymbosa</name>
    <dbReference type="NCBI Taxonomy" id="529605"/>
    <lineage>
        <taxon>Eukaryota</taxon>
        <taxon>Viridiplantae</taxon>
        <taxon>Streptophyta</taxon>
        <taxon>Embryophyta</taxon>
        <taxon>Tracheophyta</taxon>
        <taxon>Spermatophyta</taxon>
        <taxon>Magnoliopsida</taxon>
        <taxon>eudicotyledons</taxon>
        <taxon>Gunneridae</taxon>
        <taxon>Pentapetalae</taxon>
        <taxon>asterids</taxon>
        <taxon>lamiids</taxon>
        <taxon>Gentianales</taxon>
        <taxon>Rubiaceae</taxon>
        <taxon>Rubioideae</taxon>
        <taxon>Spermacoceae</taxon>
        <taxon>Hedyotis-Oldenlandia complex</taxon>
        <taxon>Oldenlandia</taxon>
    </lineage>
</organism>
<feature type="transmembrane region" description="Helical" evidence="14">
    <location>
        <begin position="6"/>
        <end position="25"/>
    </location>
</feature>
<dbReference type="Proteomes" id="UP001161247">
    <property type="component" value="Chromosome 7"/>
</dbReference>
<feature type="compositionally biased region" description="Low complexity" evidence="13">
    <location>
        <begin position="283"/>
        <end position="292"/>
    </location>
</feature>
<dbReference type="FunFam" id="1.10.630.10:FF:000029">
    <property type="entry name" value="Cytochrome P450 734A1"/>
    <property type="match status" value="1"/>
</dbReference>
<dbReference type="GO" id="GO:0010268">
    <property type="term" value="P:brassinosteroid homeostasis"/>
    <property type="evidence" value="ECO:0007669"/>
    <property type="project" value="TreeGrafter"/>
</dbReference>
<dbReference type="GO" id="GO:0016131">
    <property type="term" value="P:brassinosteroid metabolic process"/>
    <property type="evidence" value="ECO:0007669"/>
    <property type="project" value="TreeGrafter"/>
</dbReference>
<dbReference type="SUPFAM" id="SSF48264">
    <property type="entry name" value="Cytochrome P450"/>
    <property type="match status" value="1"/>
</dbReference>
<sequence>MDGSFQWFWLTMLYFGLMLAFKVWFDYWWKPRRIEHIFCAQGIKGPKYQFFLGNLKEIASLMSRVSSPPMPFSHNILPRVLCFYHHWRKIHGASFLVWFGNTARLTIADPILIKDIFVTKSEFFEKNDLHPLVKKLEGDGLISLKGAKWAHHRKIITPTFHQDNLKLMIPMMGNSMGKMLKRWSKMSSDDDGKVEIEVSEWFQNLSEDVITQTVFGSSYEDGRAIYNLQAQQMVYATEAYQKVIIPGYRFMPTEKNRISWRLDKEIRKSLMKLIQKRRQKNWNSSNSSSNSSTGTMLSEECPNDLLGLMIKATSFKETSIWKYHNMMNTDTDSSSLRSSTAASSASASALITVHDIVEECKTIFFAGKHTTSNLLTWTTILLAMHPQWQELAREEVLRVCGARDVPTKDDISKLKTLGMIINESLRLYPPVVATIRRAKANVQLGGLNIPRGTELLIPIVAVHHDRELWGPDANEFNPVRFSKGVCHAAKHSMAFLPFGLGSRRCIGQNLAILQAKLAIAMILQSFSFEISPNYRHAPTVQMLLYPQYGAPIIFQKL</sequence>
<evidence type="ECO:0000256" key="12">
    <source>
        <dbReference type="RuleBase" id="RU000461"/>
    </source>
</evidence>
<comment type="cofactor">
    <cofactor evidence="11">
        <name>heme</name>
        <dbReference type="ChEBI" id="CHEBI:30413"/>
    </cofactor>
</comment>
<keyword evidence="9 12" id="KW-0503">Monooxygenase</keyword>
<dbReference type="GO" id="GO:0020037">
    <property type="term" value="F:heme binding"/>
    <property type="evidence" value="ECO:0007669"/>
    <property type="project" value="InterPro"/>
</dbReference>
<comment type="similarity">
    <text evidence="2 12">Belongs to the cytochrome P450 family.</text>
</comment>
<evidence type="ECO:0000256" key="11">
    <source>
        <dbReference type="PIRSR" id="PIRSR602401-1"/>
    </source>
</evidence>
<dbReference type="InterPro" id="IPR002401">
    <property type="entry name" value="Cyt_P450_E_grp-I"/>
</dbReference>
<dbReference type="GO" id="GO:0016705">
    <property type="term" value="F:oxidoreductase activity, acting on paired donors, with incorporation or reduction of molecular oxygen"/>
    <property type="evidence" value="ECO:0007669"/>
    <property type="project" value="InterPro"/>
</dbReference>
<feature type="region of interest" description="Disordered" evidence="13">
    <location>
        <begin position="277"/>
        <end position="297"/>
    </location>
</feature>
<dbReference type="PRINTS" id="PR00463">
    <property type="entry name" value="EP450I"/>
</dbReference>
<feature type="binding site" description="axial binding residue" evidence="11">
    <location>
        <position position="505"/>
    </location>
    <ligand>
        <name>heme</name>
        <dbReference type="ChEBI" id="CHEBI:30413"/>
    </ligand>
    <ligandPart>
        <name>Fe</name>
        <dbReference type="ChEBI" id="CHEBI:18248"/>
    </ligandPart>
</feature>
<keyword evidence="4 14" id="KW-0812">Transmembrane</keyword>
<keyword evidence="5 11" id="KW-0479">Metal-binding</keyword>
<evidence type="ECO:0000256" key="2">
    <source>
        <dbReference type="ARBA" id="ARBA00010617"/>
    </source>
</evidence>
<evidence type="ECO:0000256" key="8">
    <source>
        <dbReference type="ARBA" id="ARBA00023004"/>
    </source>
</evidence>
<accession>A0AAV1E1G0</accession>
<evidence type="ECO:0000256" key="6">
    <source>
        <dbReference type="ARBA" id="ARBA00022989"/>
    </source>
</evidence>
<evidence type="ECO:0000313" key="15">
    <source>
        <dbReference type="EMBL" id="CAI9114036.1"/>
    </source>
</evidence>